<dbReference type="GO" id="GO:0006096">
    <property type="term" value="P:glycolytic process"/>
    <property type="evidence" value="ECO:0007669"/>
    <property type="project" value="UniProtKB-UniRule"/>
</dbReference>
<organism evidence="5 6">
    <name type="scientific">Georgfuchsia toluolica</name>
    <dbReference type="NCBI Taxonomy" id="424218"/>
    <lineage>
        <taxon>Bacteria</taxon>
        <taxon>Pseudomonadati</taxon>
        <taxon>Pseudomonadota</taxon>
        <taxon>Betaproteobacteria</taxon>
        <taxon>Nitrosomonadales</taxon>
        <taxon>Sterolibacteriaceae</taxon>
        <taxon>Georgfuchsia</taxon>
    </lineage>
</organism>
<keyword evidence="3" id="KW-0067">ATP-binding</keyword>
<reference evidence="5" key="1">
    <citation type="submission" date="2021-04" db="EMBL/GenBank/DDBJ databases">
        <authorList>
            <person name="Hornung B."/>
        </authorList>
    </citation>
    <scope>NUCLEOTIDE SEQUENCE</scope>
    <source>
        <strain evidence="5">G5G6</strain>
    </source>
</reference>
<evidence type="ECO:0000256" key="3">
    <source>
        <dbReference type="HAMAP-Rule" id="MF_00524"/>
    </source>
</evidence>
<proteinExistence type="inferred from homology"/>
<dbReference type="RefSeq" id="WP_220635157.1">
    <property type="nucleotide sequence ID" value="NZ_CAJQUM010000001.1"/>
</dbReference>
<dbReference type="Gene3D" id="3.40.367.20">
    <property type="match status" value="1"/>
</dbReference>
<dbReference type="Pfam" id="PF02685">
    <property type="entry name" value="Glucokinase"/>
    <property type="match status" value="1"/>
</dbReference>
<keyword evidence="3" id="KW-0324">Glycolysis</keyword>
<accession>A0A916J227</accession>
<evidence type="ECO:0000256" key="1">
    <source>
        <dbReference type="ARBA" id="ARBA00022679"/>
    </source>
</evidence>
<comment type="similarity">
    <text evidence="3 4">Belongs to the bacterial glucokinase family.</text>
</comment>
<evidence type="ECO:0000313" key="6">
    <source>
        <dbReference type="Proteomes" id="UP000742786"/>
    </source>
</evidence>
<protein>
    <recommendedName>
        <fullName evidence="3">Glucokinase</fullName>
        <ecNumber evidence="3">2.7.1.2</ecNumber>
    </recommendedName>
    <alternativeName>
        <fullName evidence="3">Glucose kinase</fullName>
    </alternativeName>
</protein>
<dbReference type="EC" id="2.7.1.2" evidence="3"/>
<dbReference type="GO" id="GO:0005737">
    <property type="term" value="C:cytoplasm"/>
    <property type="evidence" value="ECO:0007669"/>
    <property type="project" value="UniProtKB-SubCell"/>
</dbReference>
<dbReference type="PANTHER" id="PTHR47363:SF1">
    <property type="entry name" value="GLUCOKINASE"/>
    <property type="match status" value="1"/>
</dbReference>
<dbReference type="SUPFAM" id="SSF53067">
    <property type="entry name" value="Actin-like ATPase domain"/>
    <property type="match status" value="1"/>
</dbReference>
<sequence length="339" mass="34740">MTKILFPPTSKAGLLLAGDIGGTKALLGLCQAQAVAGQPRFVFKEKYACAGYATFSDLLAEFLVASGTKDGDISGGCLAIAGPVSGDGRTARLTNLPWSIDTELICRESGISHLALVNDFYAAAAGISVVAADDLLVLQAGQPDPRGVRLVIGAGTGLGMAVLVPQENFWRILPGEAGHTGFAPANAQQAALWAHLLKVGGRVSNERVISGNGLASIYRFLAGNDADSVVLGAADPAAAIAALAAGKPDGNAGRAMELFFSVYGAFAGDMALALMATGGVFLSGGIAVKNLPQLQSSPFIREFNAKAEHAALAMRMPVKVVTDLELGLKGAAHHALMMN</sequence>
<keyword evidence="6" id="KW-1185">Reference proteome</keyword>
<gene>
    <name evidence="3 5" type="primary">glk</name>
    <name evidence="5" type="ORF">GTOL_11044</name>
</gene>
<dbReference type="PANTHER" id="PTHR47363">
    <property type="entry name" value="GLUCOKINASE"/>
    <property type="match status" value="1"/>
</dbReference>
<name>A0A916J227_9PROT</name>
<dbReference type="GO" id="GO:0004340">
    <property type="term" value="F:glucokinase activity"/>
    <property type="evidence" value="ECO:0007669"/>
    <property type="project" value="UniProtKB-UniRule"/>
</dbReference>
<dbReference type="HAMAP" id="MF_00524">
    <property type="entry name" value="Glucokinase"/>
    <property type="match status" value="1"/>
</dbReference>
<dbReference type="GO" id="GO:0005536">
    <property type="term" value="F:D-glucose binding"/>
    <property type="evidence" value="ECO:0007669"/>
    <property type="project" value="InterPro"/>
</dbReference>
<dbReference type="CDD" id="cd24008">
    <property type="entry name" value="ASKHA_NBD_GLK"/>
    <property type="match status" value="1"/>
</dbReference>
<evidence type="ECO:0000256" key="2">
    <source>
        <dbReference type="ARBA" id="ARBA00022777"/>
    </source>
</evidence>
<comment type="subcellular location">
    <subcellularLocation>
        <location evidence="3">Cytoplasm</location>
    </subcellularLocation>
</comment>
<keyword evidence="1 3" id="KW-0808">Transferase</keyword>
<feature type="binding site" evidence="3">
    <location>
        <begin position="18"/>
        <end position="23"/>
    </location>
    <ligand>
        <name>ATP</name>
        <dbReference type="ChEBI" id="CHEBI:30616"/>
    </ligand>
</feature>
<dbReference type="AlphaFoldDB" id="A0A916J227"/>
<dbReference type="Proteomes" id="UP000742786">
    <property type="component" value="Unassembled WGS sequence"/>
</dbReference>
<comment type="catalytic activity">
    <reaction evidence="3">
        <text>D-glucose + ATP = D-glucose 6-phosphate + ADP + H(+)</text>
        <dbReference type="Rhea" id="RHEA:17825"/>
        <dbReference type="ChEBI" id="CHEBI:4167"/>
        <dbReference type="ChEBI" id="CHEBI:15378"/>
        <dbReference type="ChEBI" id="CHEBI:30616"/>
        <dbReference type="ChEBI" id="CHEBI:61548"/>
        <dbReference type="ChEBI" id="CHEBI:456216"/>
        <dbReference type="EC" id="2.7.1.2"/>
    </reaction>
</comment>
<comment type="caution">
    <text evidence="5">The sequence shown here is derived from an EMBL/GenBank/DDBJ whole genome shotgun (WGS) entry which is preliminary data.</text>
</comment>
<keyword evidence="3" id="KW-0547">Nucleotide-binding</keyword>
<evidence type="ECO:0000313" key="5">
    <source>
        <dbReference type="EMBL" id="CAG4883162.1"/>
    </source>
</evidence>
<dbReference type="Gene3D" id="3.30.420.40">
    <property type="match status" value="1"/>
</dbReference>
<dbReference type="InterPro" id="IPR003836">
    <property type="entry name" value="Glucokinase"/>
</dbReference>
<dbReference type="NCBIfam" id="TIGR00749">
    <property type="entry name" value="glk"/>
    <property type="match status" value="1"/>
</dbReference>
<dbReference type="EMBL" id="CAJQUM010000001">
    <property type="protein sequence ID" value="CAG4883162.1"/>
    <property type="molecule type" value="Genomic_DNA"/>
</dbReference>
<evidence type="ECO:0000256" key="4">
    <source>
        <dbReference type="RuleBase" id="RU004046"/>
    </source>
</evidence>
<dbReference type="InterPro" id="IPR043129">
    <property type="entry name" value="ATPase_NBD"/>
</dbReference>
<dbReference type="GO" id="GO:0005524">
    <property type="term" value="F:ATP binding"/>
    <property type="evidence" value="ECO:0007669"/>
    <property type="project" value="UniProtKB-UniRule"/>
</dbReference>
<keyword evidence="3" id="KW-0963">Cytoplasm</keyword>
<keyword evidence="2 3" id="KW-0418">Kinase</keyword>